<gene>
    <name evidence="11" type="ORF">WR25_02978</name>
</gene>
<dbReference type="InterPro" id="IPR027417">
    <property type="entry name" value="P-loop_NTPase"/>
</dbReference>
<evidence type="ECO:0000313" key="12">
    <source>
        <dbReference type="Proteomes" id="UP000218231"/>
    </source>
</evidence>
<keyword evidence="6 8" id="KW-0505">Motor protein</keyword>
<dbReference type="GO" id="GO:0016020">
    <property type="term" value="C:membrane"/>
    <property type="evidence" value="ECO:0007669"/>
    <property type="project" value="TreeGrafter"/>
</dbReference>
<dbReference type="GO" id="GO:0016459">
    <property type="term" value="C:myosin complex"/>
    <property type="evidence" value="ECO:0007669"/>
    <property type="project" value="UniProtKB-KW"/>
</dbReference>
<dbReference type="PRINTS" id="PR00193">
    <property type="entry name" value="MYOSINHEAVY"/>
</dbReference>
<keyword evidence="7 8" id="KW-0009">Actin-binding</keyword>
<evidence type="ECO:0000256" key="6">
    <source>
        <dbReference type="ARBA" id="ARBA00023175"/>
    </source>
</evidence>
<protein>
    <recommendedName>
        <fullName evidence="10">Myosin motor domain-containing protein</fullName>
    </recommendedName>
</protein>
<feature type="domain" description="Myosin motor" evidence="10">
    <location>
        <begin position="6"/>
        <end position="690"/>
    </location>
</feature>
<dbReference type="Proteomes" id="UP000218231">
    <property type="component" value="Unassembled WGS sequence"/>
</dbReference>
<evidence type="ECO:0000256" key="3">
    <source>
        <dbReference type="ARBA" id="ARBA00022840"/>
    </source>
</evidence>
<accession>A0A2A2K3T2</accession>
<dbReference type="PANTHER" id="PTHR13140:SF857">
    <property type="entry name" value="MYOSIN-11"/>
    <property type="match status" value="1"/>
</dbReference>
<dbReference type="Gene3D" id="1.20.58.530">
    <property type="match status" value="1"/>
</dbReference>
<evidence type="ECO:0000256" key="7">
    <source>
        <dbReference type="ARBA" id="ARBA00023203"/>
    </source>
</evidence>
<keyword evidence="3 8" id="KW-0067">ATP-binding</keyword>
<dbReference type="GO" id="GO:0005737">
    <property type="term" value="C:cytoplasm"/>
    <property type="evidence" value="ECO:0007669"/>
    <property type="project" value="TreeGrafter"/>
</dbReference>
<keyword evidence="5 8" id="KW-0518">Myosin</keyword>
<reference evidence="11 12" key="1">
    <citation type="journal article" date="2017" name="Curr. Biol.">
        <title>Genome architecture and evolution of a unichromosomal asexual nematode.</title>
        <authorList>
            <person name="Fradin H."/>
            <person name="Zegar C."/>
            <person name="Gutwein M."/>
            <person name="Lucas J."/>
            <person name="Kovtun M."/>
            <person name="Corcoran D."/>
            <person name="Baugh L.R."/>
            <person name="Kiontke K."/>
            <person name="Gunsalus K."/>
            <person name="Fitch D.H."/>
            <person name="Piano F."/>
        </authorList>
    </citation>
    <scope>NUCLEOTIDE SEQUENCE [LARGE SCALE GENOMIC DNA]</scope>
    <source>
        <strain evidence="11">PF1309</strain>
    </source>
</reference>
<dbReference type="PANTHER" id="PTHR13140">
    <property type="entry name" value="MYOSIN"/>
    <property type="match status" value="1"/>
</dbReference>
<feature type="binding site" evidence="8">
    <location>
        <begin position="97"/>
        <end position="104"/>
    </location>
    <ligand>
        <name>ATP</name>
        <dbReference type="ChEBI" id="CHEBI:30616"/>
    </ligand>
</feature>
<feature type="coiled-coil region" evidence="9">
    <location>
        <begin position="1326"/>
        <end position="1367"/>
    </location>
</feature>
<dbReference type="Gene3D" id="4.10.270.10">
    <property type="entry name" value="Myosin, subunit A"/>
    <property type="match status" value="1"/>
</dbReference>
<dbReference type="GO" id="GO:0005524">
    <property type="term" value="F:ATP binding"/>
    <property type="evidence" value="ECO:0007669"/>
    <property type="project" value="UniProtKB-UniRule"/>
</dbReference>
<dbReference type="OrthoDB" id="312459at2759"/>
<comment type="caution">
    <text evidence="11">The sequence shown here is derived from an EMBL/GenBank/DDBJ whole genome shotgun (WGS) entry which is preliminary data.</text>
</comment>
<keyword evidence="12" id="KW-1185">Reference proteome</keyword>
<dbReference type="EMBL" id="LIAE01009741">
    <property type="protein sequence ID" value="PAV68530.1"/>
    <property type="molecule type" value="Genomic_DNA"/>
</dbReference>
<evidence type="ECO:0000313" key="11">
    <source>
        <dbReference type="EMBL" id="PAV68530.1"/>
    </source>
</evidence>
<dbReference type="GO" id="GO:0051015">
    <property type="term" value="F:actin filament binding"/>
    <property type="evidence" value="ECO:0007669"/>
    <property type="project" value="TreeGrafter"/>
</dbReference>
<dbReference type="Gene3D" id="6.10.250.3110">
    <property type="match status" value="1"/>
</dbReference>
<keyword evidence="4 9" id="KW-0175">Coiled coil</keyword>
<evidence type="ECO:0000256" key="9">
    <source>
        <dbReference type="SAM" id="Coils"/>
    </source>
</evidence>
<evidence type="ECO:0000256" key="5">
    <source>
        <dbReference type="ARBA" id="ARBA00023123"/>
    </source>
</evidence>
<evidence type="ECO:0000256" key="2">
    <source>
        <dbReference type="ARBA" id="ARBA00022741"/>
    </source>
</evidence>
<dbReference type="SUPFAM" id="SSF52540">
    <property type="entry name" value="P-loop containing nucleoside triphosphate hydrolases"/>
    <property type="match status" value="1"/>
</dbReference>
<comment type="similarity">
    <text evidence="1 8">Belongs to the TRAFAC class myosin-kinesin ATPase superfamily. Myosin family.</text>
</comment>
<keyword evidence="2 8" id="KW-0547">Nucleotide-binding</keyword>
<dbReference type="GO" id="GO:0007015">
    <property type="term" value="P:actin filament organization"/>
    <property type="evidence" value="ECO:0007669"/>
    <property type="project" value="TreeGrafter"/>
</dbReference>
<evidence type="ECO:0000256" key="4">
    <source>
        <dbReference type="ARBA" id="ARBA00023054"/>
    </source>
</evidence>
<dbReference type="Gene3D" id="1.10.287.1490">
    <property type="match status" value="1"/>
</dbReference>
<evidence type="ECO:0000256" key="8">
    <source>
        <dbReference type="PROSITE-ProRule" id="PRU00782"/>
    </source>
</evidence>
<evidence type="ECO:0000256" key="1">
    <source>
        <dbReference type="ARBA" id="ARBA00008314"/>
    </source>
</evidence>
<dbReference type="SMART" id="SM00242">
    <property type="entry name" value="MYSc"/>
    <property type="match status" value="1"/>
</dbReference>
<feature type="coiled-coil region" evidence="9">
    <location>
        <begin position="1178"/>
        <end position="1297"/>
    </location>
</feature>
<sequence>MPSKNAVADDLCTLSEPNAATVLDALSKRYANNIIHTYCGLFCVVLNPWAELPIYSKEVMDQYSLSGDNPPHIYTIAQSAYHGILRGGRNQSILITGESGAGKTVNTKKIIDYVLHSCGSDKINGAGIGSRVVTSGVVLEAFGNARTIHNNNSSRFGKFIRIEFNESGRLQASQIECYLLEKSRVVSQNEGDRNFHIFYQLLSDGFDPNLKRRFKLTKDPSSYKFLNQGGVEECSDIDDSVECRSTQAAFDSLGFSEDAKSQIFELVAACIHIGQVKFGERTGFDMSYVEGEEEISTVAELLRVRTGRLIDALTQPTIKVGEKTIRKNQNLKKTVFSAAAMAKVIYERLFNYILLKCNEAIGDEPSESVESSVRRFIGVLDIAGFEIIMKNSFEQFCINYTNEKLQQFFNHFMFHKEQTEYLEEGIEWTQMNYANDLQPTIDLIEKPLGLLTLLEEECVVPNGGDKSLLEKYCSGMASVPQFSKAKQSQKCSVIRHFAVKHYAGNVEYNIDGWVEKNRDAVETAVLEVLSESTQPLMRKIFPPVSTDTTRTRRGTITHGTVTFVYKNQLQSLLETLHLSAAHFIRCVVPNHERIPGKIDGPLILHQLRCNGVLEGIRICRQGFPSRCPHQEFISRYRILVSCRDSDEYIGRQGAQELCEDIGIDEDRYQIGKTKVFCKVGIISELEKRRRDHINYLLEGLQAQIRAYNSLKECRLRQEKHDAMLLIQSNVKAFASLSNWPWYRLYSIARGMIPQARERERISELEQMVRSLEEECAEWKRKYDESQNESLKATTMNELLKEKCDEAEEMVAEYKKETAEYKNQVAQAAVDRDKEVKKIRSEMENSEDIFSVLEKKYNEQHAKVMRMNDALREYERKADKFGMEKQDLQGEINKLLQALENEKCSKQQVLHELKDHTEQVAELDGRLQRTLDELGQMKLQLAKAESETEDERARGKRQNDTISDLQKMISELNDKVARFDSRLLAEKNATRKVEREKERLEEELKLARENLEKVLKKGEQLKEDNRQKDVAIKRLERRLEDQEAMMQDCVKELKDIHKERVKDLEQKVEEAKRKNSKLESENQMQKMKLETTFEKESSVDSDYVTDLGRSSSSRVSSLGRQYSLMSVNSFASIRTLNSRRKESDPDIFGSSSYLIRRQASTYDMTQSLNLQRSPSTSQVMEKDRRISELEREKGSLNTDLQLMRRELEVYKASLNALESEKDSLQKQNRKLIGEIDDLQRQLSKVEKNSDNLSFRLKKAQEDSETWKKKHEEAVIESKNEVLAERKRAQERLEASQSEKDLKCSRITALEQSKDQLNSELLRTQFELDRSLAKISDLEANIQSQEHLGDNLEHNYKNLLSELENLRDENCALKAKIRRQYKQLELLTQNEDTASEINHFENKTVRIEEKAV</sequence>
<dbReference type="Gene3D" id="1.10.10.820">
    <property type="match status" value="1"/>
</dbReference>
<feature type="coiled-coil region" evidence="9">
    <location>
        <begin position="754"/>
        <end position="1087"/>
    </location>
</feature>
<dbReference type="CDD" id="cd01377">
    <property type="entry name" value="MYSc_class_II"/>
    <property type="match status" value="1"/>
</dbReference>
<dbReference type="Pfam" id="PF00063">
    <property type="entry name" value="Myosin_head"/>
    <property type="match status" value="1"/>
</dbReference>
<feature type="region of interest" description="Actin-binding" evidence="8">
    <location>
        <begin position="569"/>
        <end position="591"/>
    </location>
</feature>
<proteinExistence type="inferred from homology"/>
<dbReference type="InterPro" id="IPR001609">
    <property type="entry name" value="Myosin_head_motor_dom-like"/>
</dbReference>
<dbReference type="InterPro" id="IPR036961">
    <property type="entry name" value="Kinesin_motor_dom_sf"/>
</dbReference>
<dbReference type="FunFam" id="1.10.10.820:FF:000001">
    <property type="entry name" value="Myosin heavy chain"/>
    <property type="match status" value="1"/>
</dbReference>
<name>A0A2A2K3T2_9BILA</name>
<organism evidence="11 12">
    <name type="scientific">Diploscapter pachys</name>
    <dbReference type="NCBI Taxonomy" id="2018661"/>
    <lineage>
        <taxon>Eukaryota</taxon>
        <taxon>Metazoa</taxon>
        <taxon>Ecdysozoa</taxon>
        <taxon>Nematoda</taxon>
        <taxon>Chromadorea</taxon>
        <taxon>Rhabditida</taxon>
        <taxon>Rhabditina</taxon>
        <taxon>Rhabditomorpha</taxon>
        <taxon>Rhabditoidea</taxon>
        <taxon>Rhabditidae</taxon>
        <taxon>Diploscapter</taxon>
    </lineage>
</organism>
<evidence type="ECO:0000259" key="10">
    <source>
        <dbReference type="PROSITE" id="PS51456"/>
    </source>
</evidence>
<dbReference type="Gene3D" id="6.20.240.20">
    <property type="match status" value="1"/>
</dbReference>
<dbReference type="STRING" id="2018661.A0A2A2K3T2"/>
<dbReference type="SUPFAM" id="SSF90257">
    <property type="entry name" value="Myosin rod fragments"/>
    <property type="match status" value="1"/>
</dbReference>
<dbReference type="Gene3D" id="3.40.850.10">
    <property type="entry name" value="Kinesin motor domain"/>
    <property type="match status" value="1"/>
</dbReference>
<dbReference type="Gene3D" id="1.20.120.720">
    <property type="entry name" value="Myosin VI head, motor domain, U50 subdomain"/>
    <property type="match status" value="1"/>
</dbReference>
<dbReference type="GO" id="GO:0000146">
    <property type="term" value="F:microfilament motor activity"/>
    <property type="evidence" value="ECO:0007669"/>
    <property type="project" value="TreeGrafter"/>
</dbReference>
<dbReference type="PROSITE" id="PS51456">
    <property type="entry name" value="MYOSIN_MOTOR"/>
    <property type="match status" value="1"/>
</dbReference>